<feature type="region of interest" description="Disordered" evidence="8">
    <location>
        <begin position="302"/>
        <end position="334"/>
    </location>
</feature>
<evidence type="ECO:0000256" key="2">
    <source>
        <dbReference type="ARBA" id="ARBA00022679"/>
    </source>
</evidence>
<feature type="region of interest" description="Disordered" evidence="8">
    <location>
        <begin position="415"/>
        <end position="441"/>
    </location>
</feature>
<evidence type="ECO:0000259" key="9">
    <source>
        <dbReference type="PROSITE" id="PS50175"/>
    </source>
</evidence>
<evidence type="ECO:0000313" key="13">
    <source>
        <dbReference type="Proteomes" id="UP000479000"/>
    </source>
</evidence>
<evidence type="ECO:0000259" key="10">
    <source>
        <dbReference type="PROSITE" id="PS50878"/>
    </source>
</evidence>
<dbReference type="Pfam" id="PF23307">
    <property type="entry name" value="SAM_KIDINS220"/>
    <property type="match status" value="1"/>
</dbReference>
<dbReference type="PANTHER" id="PTHR37984">
    <property type="entry name" value="PROTEIN CBG26694"/>
    <property type="match status" value="1"/>
</dbReference>
<dbReference type="Gene3D" id="1.10.340.70">
    <property type="match status" value="1"/>
</dbReference>
<dbReference type="PROSITE" id="PS50878">
    <property type="entry name" value="RT_POL"/>
    <property type="match status" value="1"/>
</dbReference>
<evidence type="ECO:0000256" key="5">
    <source>
        <dbReference type="ARBA" id="ARBA00022759"/>
    </source>
</evidence>
<dbReference type="Gene3D" id="3.10.10.10">
    <property type="entry name" value="HIV Type 1 Reverse Transcriptase, subunit A, domain 1"/>
    <property type="match status" value="1"/>
</dbReference>
<dbReference type="FunFam" id="3.10.20.370:FF:000001">
    <property type="entry name" value="Retrovirus-related Pol polyprotein from transposon 17.6-like protein"/>
    <property type="match status" value="1"/>
</dbReference>
<dbReference type="SUPFAM" id="SSF56672">
    <property type="entry name" value="DNA/RNA polymerases"/>
    <property type="match status" value="1"/>
</dbReference>
<dbReference type="PANTHER" id="PTHR37984:SF5">
    <property type="entry name" value="PROTEIN NYNRIN-LIKE"/>
    <property type="match status" value="1"/>
</dbReference>
<dbReference type="Pfam" id="PF17921">
    <property type="entry name" value="Integrase_H2C2"/>
    <property type="match status" value="1"/>
</dbReference>
<dbReference type="PROSITE" id="PS50175">
    <property type="entry name" value="ASP_PROT_RETROV"/>
    <property type="match status" value="1"/>
</dbReference>
<sequence length="1432" mass="161878">MQTSISASTSASQIALAPRQRVRIPWFKCSDRCTMRLKLIMGHFQHGCIGRSDQNHVKCLDAFTQQQTRLVIIVDGLDSGEQDKVVLILDAVHTLFSTANTPFITVLAIDPHVIAKCIEANGRKHLISETNIGGHDYLHNMVQLPFYLQNSGLRKVKLAQKSSISKKPSVTAGFEGSSADLGLPSNEVADVQLSSLSVSGVCHLISNIPDLSPNQIQAYTTTIKNNNINGKVLAYCDLNDLKNTIINDFFLGDRDLMGFSGIGRTVSQSSFYSSIPDETEVVILQVDVGDASRAKLLPNSRPSSLYMLDDKNSPARRSRSVDGPPPPNCSNPTEYPVHLQCKRAKGRWTVVKFRASEESSWLMVPTDSQELVFHSRFISEDDLIGATTQKTVLVRMTAADQMAYKRLCGDVNDINSASDSDSDPESHFSEAPMRGENQNPLESPEVIKLISMINESNAKMIETQQQNFSALFSNVMDSVSSSFGAAVKSIAARPQKMTVPKFAGKTEDPSTWMCLYEKACKNNSWTLDEEKIDNLLSVLEPGSIAEKWYNSRMLQDIEPNWELWRRSFLSAFGQNPIQLLHDAQQYRYESGNLLEYYYEKQRLLNLAFGCLPARAFNLLVLQGLPSYMQTHLLAMDLDNREDLLKSLERLKPMAVRAELRSRGNGVEQNNTFKTNHRRPANLVTTEHRTEEADDGILKVDVLSSYNIGSSNNKPLIVPIDMNGSVVQTLLDTGAMVNLVSSGIVEKNNWATKIEKGVLRGFNNSTENVTQVTQLTVKSSERRFITNAFVLDSLPYEAILGWPTLSQLGVGLSNVKSLLACPVQGLPECRRIYSKDDLAKFFPKEDDRRPDFLVDFKLRSDAPVVKLKPYRLAKVKYEWAQSKIQDLLDRNIIRPSTSEFATPCVVVPKEGGTWRLCQDFREINKYTELDPFPFPIIDDVICNLGGCKFFSKLDLKEGFHQLHLTEESKKFTAFVLPFGHFEYNRMPFGWKNSPAQFQRMMTAALGELLKDPTIKVYIDDIIIGGRTAEECAEKTFLVVQKLKNARLQLNLDKSVFVQPKVTFLGRVIDGKTKTTKEESIEKVRNMKRPHDLHTVRIFTGLTGHFRAFIPNYAQIVRPLDNLKKKETSFNWTPDAESAFQTLTAKITSAPVLQLPDWKLPFELNTDASHQGCGAVLYQRDISQKKLQQLRVIGYYSYSFSKAELNYCVTDKEALAVKKAVQYFRPYLECRPFTVYTDHQALTCLMNMKEPKGRLGRWQIFLQGFEMNISHRRGQEMEDADAVSRLCLGDQPDVMNISVIETDSKGKLLIEKSLVPEIMRAYHDDQESGGHDGFLRTYNKLKQRFTWPHMKDDIKKYVRSCHQCQMIKFKFSQKPDQLVLPKLADNPFESIHLDFAEVSKKSESQKTTKSFLVLIDEFSRYTFAKAMKESTVAV</sequence>
<dbReference type="InterPro" id="IPR001995">
    <property type="entry name" value="Peptidase_A2_cat"/>
</dbReference>
<protein>
    <recommendedName>
        <fullName evidence="1">RNA-directed DNA polymerase</fullName>
        <ecNumber evidence="1">2.7.7.49</ecNumber>
    </recommendedName>
</protein>
<dbReference type="Pfam" id="PF00077">
    <property type="entry name" value="RVP"/>
    <property type="match status" value="1"/>
</dbReference>
<reference evidence="12 13" key="1">
    <citation type="submission" date="2020-02" db="EMBL/GenBank/DDBJ databases">
        <authorList>
            <person name="Ferguson B K."/>
        </authorList>
    </citation>
    <scope>NUCLEOTIDE SEQUENCE [LARGE SCALE GENOMIC DNA]</scope>
</reference>
<dbReference type="Gene3D" id="2.40.70.10">
    <property type="entry name" value="Acid Proteases"/>
    <property type="match status" value="1"/>
</dbReference>
<dbReference type="InterPro" id="IPR000477">
    <property type="entry name" value="RT_dom"/>
</dbReference>
<dbReference type="CDD" id="cd01647">
    <property type="entry name" value="RT_LTR"/>
    <property type="match status" value="1"/>
</dbReference>
<proteinExistence type="predicted"/>
<dbReference type="InterPro" id="IPR043502">
    <property type="entry name" value="DNA/RNA_pol_sf"/>
</dbReference>
<dbReference type="InterPro" id="IPR057092">
    <property type="entry name" value="SAM_KIDINS220"/>
</dbReference>
<keyword evidence="3" id="KW-0548">Nucleotidyltransferase</keyword>
<dbReference type="GO" id="GO:0004190">
    <property type="term" value="F:aspartic-type endopeptidase activity"/>
    <property type="evidence" value="ECO:0007669"/>
    <property type="project" value="InterPro"/>
</dbReference>
<dbReference type="PROSITE" id="PS50994">
    <property type="entry name" value="INTEGRASE"/>
    <property type="match status" value="1"/>
</dbReference>
<evidence type="ECO:0000313" key="12">
    <source>
        <dbReference type="EMBL" id="CAB0013352.1"/>
    </source>
</evidence>
<gene>
    <name evidence="12" type="ORF">NTEN_LOCUS17963</name>
</gene>
<dbReference type="GO" id="GO:0003964">
    <property type="term" value="F:RNA-directed DNA polymerase activity"/>
    <property type="evidence" value="ECO:0007669"/>
    <property type="project" value="UniProtKB-KW"/>
</dbReference>
<keyword evidence="2" id="KW-0808">Transferase</keyword>
<dbReference type="Pfam" id="PF17917">
    <property type="entry name" value="RT_RNaseH"/>
    <property type="match status" value="1"/>
</dbReference>
<dbReference type="InterPro" id="IPR018061">
    <property type="entry name" value="Retropepsins"/>
</dbReference>
<keyword evidence="7" id="KW-0695">RNA-directed DNA polymerase</keyword>
<evidence type="ECO:0000256" key="6">
    <source>
        <dbReference type="ARBA" id="ARBA00022801"/>
    </source>
</evidence>
<organism evidence="12 13">
    <name type="scientific">Nesidiocoris tenuis</name>
    <dbReference type="NCBI Taxonomy" id="355587"/>
    <lineage>
        <taxon>Eukaryota</taxon>
        <taxon>Metazoa</taxon>
        <taxon>Ecdysozoa</taxon>
        <taxon>Arthropoda</taxon>
        <taxon>Hexapoda</taxon>
        <taxon>Insecta</taxon>
        <taxon>Pterygota</taxon>
        <taxon>Neoptera</taxon>
        <taxon>Paraneoptera</taxon>
        <taxon>Hemiptera</taxon>
        <taxon>Heteroptera</taxon>
        <taxon>Panheteroptera</taxon>
        <taxon>Cimicomorpha</taxon>
        <taxon>Miridae</taxon>
        <taxon>Dicyphina</taxon>
        <taxon>Nesidiocoris</taxon>
    </lineage>
</organism>
<feature type="domain" description="Integrase catalytic" evidence="11">
    <location>
        <begin position="1381"/>
        <end position="1432"/>
    </location>
</feature>
<dbReference type="FunFam" id="1.10.340.70:FF:000001">
    <property type="entry name" value="Retrovirus-related Pol polyprotein from transposon gypsy-like Protein"/>
    <property type="match status" value="1"/>
</dbReference>
<dbReference type="InterPro" id="IPR021109">
    <property type="entry name" value="Peptidase_aspartic_dom_sf"/>
</dbReference>
<name>A0A6H5H8P7_9HEMI</name>
<dbReference type="InterPro" id="IPR011646">
    <property type="entry name" value="KAP_P-loop"/>
</dbReference>
<keyword evidence="5" id="KW-0255">Endonuclease</keyword>
<feature type="non-terminal residue" evidence="12">
    <location>
        <position position="1432"/>
    </location>
</feature>
<keyword evidence="6" id="KW-0378">Hydrolase</keyword>
<dbReference type="GO" id="GO:0004519">
    <property type="term" value="F:endonuclease activity"/>
    <property type="evidence" value="ECO:0007669"/>
    <property type="project" value="UniProtKB-KW"/>
</dbReference>
<evidence type="ECO:0000256" key="7">
    <source>
        <dbReference type="ARBA" id="ARBA00022918"/>
    </source>
</evidence>
<dbReference type="Gene3D" id="3.30.70.270">
    <property type="match status" value="2"/>
</dbReference>
<evidence type="ECO:0000256" key="8">
    <source>
        <dbReference type="SAM" id="MobiDB-lite"/>
    </source>
</evidence>
<feature type="domain" description="Peptidase A2" evidence="9">
    <location>
        <begin position="726"/>
        <end position="798"/>
    </location>
</feature>
<evidence type="ECO:0000259" key="11">
    <source>
        <dbReference type="PROSITE" id="PS50994"/>
    </source>
</evidence>
<dbReference type="Pfam" id="PF07693">
    <property type="entry name" value="KAP_NTPase"/>
    <property type="match status" value="1"/>
</dbReference>
<keyword evidence="13" id="KW-1185">Reference proteome</keyword>
<dbReference type="InterPro" id="IPR001584">
    <property type="entry name" value="Integrase_cat-core"/>
</dbReference>
<dbReference type="SUPFAM" id="SSF50630">
    <property type="entry name" value="Acid proteases"/>
    <property type="match status" value="1"/>
</dbReference>
<dbReference type="Pfam" id="PF00078">
    <property type="entry name" value="RVT_1"/>
    <property type="match status" value="1"/>
</dbReference>
<keyword evidence="4" id="KW-0540">Nuclease</keyword>
<evidence type="ECO:0000256" key="1">
    <source>
        <dbReference type="ARBA" id="ARBA00012493"/>
    </source>
</evidence>
<dbReference type="CDD" id="cd09274">
    <property type="entry name" value="RNase_HI_RT_Ty3"/>
    <property type="match status" value="1"/>
</dbReference>
<dbReference type="EC" id="2.7.7.49" evidence="1"/>
<dbReference type="InterPro" id="IPR043128">
    <property type="entry name" value="Rev_trsase/Diguanyl_cyclase"/>
</dbReference>
<dbReference type="GO" id="GO:0006508">
    <property type="term" value="P:proteolysis"/>
    <property type="evidence" value="ECO:0007669"/>
    <property type="project" value="InterPro"/>
</dbReference>
<dbReference type="GO" id="GO:0015074">
    <property type="term" value="P:DNA integration"/>
    <property type="evidence" value="ECO:0007669"/>
    <property type="project" value="InterPro"/>
</dbReference>
<accession>A0A6H5H8P7</accession>
<dbReference type="CDD" id="cd00303">
    <property type="entry name" value="retropepsin_like"/>
    <property type="match status" value="1"/>
</dbReference>
<dbReference type="InterPro" id="IPR041373">
    <property type="entry name" value="RT_RNaseH"/>
</dbReference>
<evidence type="ECO:0000256" key="4">
    <source>
        <dbReference type="ARBA" id="ARBA00022722"/>
    </source>
</evidence>
<dbReference type="OrthoDB" id="115435at2759"/>
<evidence type="ECO:0000256" key="3">
    <source>
        <dbReference type="ARBA" id="ARBA00022695"/>
    </source>
</evidence>
<dbReference type="InterPro" id="IPR041588">
    <property type="entry name" value="Integrase_H2C2"/>
</dbReference>
<dbReference type="FunFam" id="3.30.70.270:FF:000020">
    <property type="entry name" value="Transposon Tf2-6 polyprotein-like Protein"/>
    <property type="match status" value="1"/>
</dbReference>
<dbReference type="EMBL" id="CADCXU010026566">
    <property type="protein sequence ID" value="CAB0013352.1"/>
    <property type="molecule type" value="Genomic_DNA"/>
</dbReference>
<dbReference type="Proteomes" id="UP000479000">
    <property type="component" value="Unassembled WGS sequence"/>
</dbReference>
<dbReference type="InterPro" id="IPR050951">
    <property type="entry name" value="Retrovirus_Pol_polyprotein"/>
</dbReference>
<feature type="domain" description="Reverse transcriptase" evidence="10">
    <location>
        <begin position="887"/>
        <end position="1067"/>
    </location>
</feature>